<dbReference type="AlphaFoldDB" id="A0A4C1Y986"/>
<comment type="caution">
    <text evidence="2">The sequence shown here is derived from an EMBL/GenBank/DDBJ whole genome shotgun (WGS) entry which is preliminary data.</text>
</comment>
<accession>A0A4C1Y986</accession>
<evidence type="ECO:0000313" key="2">
    <source>
        <dbReference type="EMBL" id="GBP71087.1"/>
    </source>
</evidence>
<name>A0A4C1Y986_EUMVA</name>
<organism evidence="2 3">
    <name type="scientific">Eumeta variegata</name>
    <name type="common">Bagworm moth</name>
    <name type="synonym">Eumeta japonica</name>
    <dbReference type="NCBI Taxonomy" id="151549"/>
    <lineage>
        <taxon>Eukaryota</taxon>
        <taxon>Metazoa</taxon>
        <taxon>Ecdysozoa</taxon>
        <taxon>Arthropoda</taxon>
        <taxon>Hexapoda</taxon>
        <taxon>Insecta</taxon>
        <taxon>Pterygota</taxon>
        <taxon>Neoptera</taxon>
        <taxon>Endopterygota</taxon>
        <taxon>Lepidoptera</taxon>
        <taxon>Glossata</taxon>
        <taxon>Ditrysia</taxon>
        <taxon>Tineoidea</taxon>
        <taxon>Psychidae</taxon>
        <taxon>Oiketicinae</taxon>
        <taxon>Eumeta</taxon>
    </lineage>
</organism>
<feature type="region of interest" description="Disordered" evidence="1">
    <location>
        <begin position="148"/>
        <end position="168"/>
    </location>
</feature>
<protein>
    <submittedName>
        <fullName evidence="2">Uncharacterized protein</fullName>
    </submittedName>
</protein>
<gene>
    <name evidence="2" type="ORF">EVAR_53367_1</name>
</gene>
<keyword evidence="3" id="KW-1185">Reference proteome</keyword>
<feature type="compositionally biased region" description="Basic and acidic residues" evidence="1">
    <location>
        <begin position="115"/>
        <end position="125"/>
    </location>
</feature>
<evidence type="ECO:0000256" key="1">
    <source>
        <dbReference type="SAM" id="MobiDB-lite"/>
    </source>
</evidence>
<evidence type="ECO:0000313" key="3">
    <source>
        <dbReference type="Proteomes" id="UP000299102"/>
    </source>
</evidence>
<feature type="compositionally biased region" description="Low complexity" evidence="1">
    <location>
        <begin position="126"/>
        <end position="136"/>
    </location>
</feature>
<feature type="region of interest" description="Disordered" evidence="1">
    <location>
        <begin position="102"/>
        <end position="136"/>
    </location>
</feature>
<dbReference type="Proteomes" id="UP000299102">
    <property type="component" value="Unassembled WGS sequence"/>
</dbReference>
<reference evidence="2 3" key="1">
    <citation type="journal article" date="2019" name="Commun. Biol.">
        <title>The bagworm genome reveals a unique fibroin gene that provides high tensile strength.</title>
        <authorList>
            <person name="Kono N."/>
            <person name="Nakamura H."/>
            <person name="Ohtoshi R."/>
            <person name="Tomita M."/>
            <person name="Numata K."/>
            <person name="Arakawa K."/>
        </authorList>
    </citation>
    <scope>NUCLEOTIDE SEQUENCE [LARGE SCALE GENOMIC DNA]</scope>
</reference>
<feature type="compositionally biased region" description="Polar residues" evidence="1">
    <location>
        <begin position="158"/>
        <end position="167"/>
    </location>
</feature>
<proteinExistence type="predicted"/>
<sequence length="231" mass="25240">MTDEDSHAEFIDKTGIVVVQNDTRSTVIFTQFVNNFRQTNCRVAITIHGTIIIQITAATCRFIKREAIIRLEALGSCATLVGFNGPIRIAVVNKTGSKRIEWASGGQEAPARGPRRADASREPHAPRGGAARRGGYVRAIPGRQLMSAAAPGRKHHATPTSAEQSSARVPHQLVSIHASFVESYHEVNTKRRCPNAETLSRHESPDYGRRGDYACAVTPIQPMPPRGELLK</sequence>
<dbReference type="EMBL" id="BGZK01001097">
    <property type="protein sequence ID" value="GBP71087.1"/>
    <property type="molecule type" value="Genomic_DNA"/>
</dbReference>